<evidence type="ECO:0000313" key="10">
    <source>
        <dbReference type="EMBL" id="CAK9002240.1"/>
    </source>
</evidence>
<dbReference type="EMBL" id="CAXAMM010004050">
    <property type="protein sequence ID" value="CAK9002240.1"/>
    <property type="molecule type" value="Genomic_DNA"/>
</dbReference>
<dbReference type="Proteomes" id="UP001642464">
    <property type="component" value="Unassembled WGS sequence"/>
</dbReference>
<evidence type="ECO:0000256" key="3">
    <source>
        <dbReference type="ARBA" id="ARBA00023123"/>
    </source>
</evidence>
<dbReference type="Gene3D" id="1.25.40.20">
    <property type="entry name" value="Ankyrin repeat-containing domain"/>
    <property type="match status" value="1"/>
</dbReference>
<dbReference type="Gene3D" id="1.20.5.4820">
    <property type="match status" value="1"/>
</dbReference>
<dbReference type="InterPro" id="IPR001849">
    <property type="entry name" value="PH_domain"/>
</dbReference>
<comment type="caution">
    <text evidence="10">The sequence shown here is derived from an EMBL/GenBank/DDBJ whole genome shotgun (WGS) entry which is preliminary data.</text>
</comment>
<keyword evidence="11" id="KW-1185">Reference proteome</keyword>
<evidence type="ECO:0000256" key="5">
    <source>
        <dbReference type="ARBA" id="ARBA00023203"/>
    </source>
</evidence>
<dbReference type="InterPro" id="IPR027417">
    <property type="entry name" value="P-loop_NTPase"/>
</dbReference>
<dbReference type="SUPFAM" id="SSF50729">
    <property type="entry name" value="PH domain-like"/>
    <property type="match status" value="1"/>
</dbReference>
<dbReference type="SUPFAM" id="SSF52540">
    <property type="entry name" value="P-loop containing nucleoside triphosphate hydrolases"/>
    <property type="match status" value="1"/>
</dbReference>
<dbReference type="Gene3D" id="1.10.10.820">
    <property type="match status" value="1"/>
</dbReference>
<dbReference type="SUPFAM" id="SSF48403">
    <property type="entry name" value="Ankyrin repeat"/>
    <property type="match status" value="1"/>
</dbReference>
<feature type="domain" description="PH" evidence="8">
    <location>
        <begin position="1199"/>
        <end position="1303"/>
    </location>
</feature>
<dbReference type="SMART" id="SM00233">
    <property type="entry name" value="PH"/>
    <property type="match status" value="1"/>
</dbReference>
<feature type="compositionally biased region" description="Basic and acidic residues" evidence="7">
    <location>
        <begin position="680"/>
        <end position="690"/>
    </location>
</feature>
<evidence type="ECO:0000313" key="11">
    <source>
        <dbReference type="Proteomes" id="UP001642464"/>
    </source>
</evidence>
<comment type="similarity">
    <text evidence="6">Belongs to the TRAFAC class myosin-kinesin ATPase superfamily. Myosin family.</text>
</comment>
<feature type="region of interest" description="Disordered" evidence="7">
    <location>
        <begin position="649"/>
        <end position="722"/>
    </location>
</feature>
<feature type="binding site" evidence="6">
    <location>
        <begin position="151"/>
        <end position="158"/>
    </location>
    <ligand>
        <name>ATP</name>
        <dbReference type="ChEBI" id="CHEBI:30616"/>
    </ligand>
</feature>
<dbReference type="PROSITE" id="PS50003">
    <property type="entry name" value="PH_DOMAIN"/>
    <property type="match status" value="1"/>
</dbReference>
<dbReference type="Gene3D" id="2.30.29.30">
    <property type="entry name" value="Pleckstrin-homology domain (PH domain)/Phosphotyrosine-binding domain (PTB)"/>
    <property type="match status" value="1"/>
</dbReference>
<evidence type="ECO:0000256" key="7">
    <source>
        <dbReference type="SAM" id="MobiDB-lite"/>
    </source>
</evidence>
<dbReference type="PANTHER" id="PTHR13140">
    <property type="entry name" value="MYOSIN"/>
    <property type="match status" value="1"/>
</dbReference>
<dbReference type="Pfam" id="PF00063">
    <property type="entry name" value="Myosin_head"/>
    <property type="match status" value="2"/>
</dbReference>
<proteinExistence type="inferred from homology"/>
<dbReference type="Gene3D" id="2.60.40.150">
    <property type="entry name" value="C2 domain"/>
    <property type="match status" value="1"/>
</dbReference>
<dbReference type="CDD" id="cd00124">
    <property type="entry name" value="MYSc"/>
    <property type="match status" value="1"/>
</dbReference>
<keyword evidence="1 6" id="KW-0547">Nucleotide-binding</keyword>
<dbReference type="PRINTS" id="PR00193">
    <property type="entry name" value="MYOSINHEAVY"/>
</dbReference>
<dbReference type="PROSITE" id="PS51456">
    <property type="entry name" value="MYOSIN_MOTOR"/>
    <property type="match status" value="1"/>
</dbReference>
<keyword evidence="5 6" id="KW-0009">Actin-binding</keyword>
<organism evidence="10 11">
    <name type="scientific">Durusdinium trenchii</name>
    <dbReference type="NCBI Taxonomy" id="1381693"/>
    <lineage>
        <taxon>Eukaryota</taxon>
        <taxon>Sar</taxon>
        <taxon>Alveolata</taxon>
        <taxon>Dinophyceae</taxon>
        <taxon>Suessiales</taxon>
        <taxon>Symbiodiniaceae</taxon>
        <taxon>Durusdinium</taxon>
    </lineage>
</organism>
<evidence type="ECO:0000256" key="6">
    <source>
        <dbReference type="PROSITE-ProRule" id="PRU00782"/>
    </source>
</evidence>
<dbReference type="PROSITE" id="PS50096">
    <property type="entry name" value="IQ"/>
    <property type="match status" value="1"/>
</dbReference>
<evidence type="ECO:0000256" key="1">
    <source>
        <dbReference type="ARBA" id="ARBA00022741"/>
    </source>
</evidence>
<feature type="domain" description="Myosin motor" evidence="9">
    <location>
        <begin position="59"/>
        <end position="915"/>
    </location>
</feature>
<dbReference type="Gene3D" id="3.40.850.10">
    <property type="entry name" value="Kinesin motor domain"/>
    <property type="match status" value="2"/>
</dbReference>
<keyword evidence="2 6" id="KW-0067">ATP-binding</keyword>
<evidence type="ECO:0000259" key="8">
    <source>
        <dbReference type="PROSITE" id="PS50003"/>
    </source>
</evidence>
<dbReference type="InterPro" id="IPR011993">
    <property type="entry name" value="PH-like_dom_sf"/>
</dbReference>
<keyword evidence="3 6" id="KW-0518">Myosin</keyword>
<gene>
    <name evidence="10" type="ORF">SCF082_LOCUS7261</name>
</gene>
<reference evidence="10 11" key="1">
    <citation type="submission" date="2024-02" db="EMBL/GenBank/DDBJ databases">
        <authorList>
            <person name="Chen Y."/>
            <person name="Shah S."/>
            <person name="Dougan E. K."/>
            <person name="Thang M."/>
            <person name="Chan C."/>
        </authorList>
    </citation>
    <scope>NUCLEOTIDE SEQUENCE [LARGE SCALE GENOMIC DNA]</scope>
</reference>
<feature type="region of interest" description="Disordered" evidence="7">
    <location>
        <begin position="1475"/>
        <end position="1494"/>
    </location>
</feature>
<feature type="region of interest" description="Actin-binding" evidence="6">
    <location>
        <begin position="773"/>
        <end position="795"/>
    </location>
</feature>
<keyword evidence="4 6" id="KW-0505">Motor protein</keyword>
<dbReference type="Gene3D" id="1.20.120.720">
    <property type="entry name" value="Myosin VI head, motor domain, U50 subdomain"/>
    <property type="match status" value="1"/>
</dbReference>
<dbReference type="InterPro" id="IPR036961">
    <property type="entry name" value="Kinesin_motor_dom_sf"/>
</dbReference>
<accession>A0ABP0IHY7</accession>
<dbReference type="InterPro" id="IPR001609">
    <property type="entry name" value="Myosin_head_motor_dom-like"/>
</dbReference>
<dbReference type="PANTHER" id="PTHR13140:SF845">
    <property type="entry name" value="MYOSIN-LIKE PROTEIN"/>
    <property type="match status" value="1"/>
</dbReference>
<evidence type="ECO:0000259" key="9">
    <source>
        <dbReference type="PROSITE" id="PS51456"/>
    </source>
</evidence>
<evidence type="ECO:0000256" key="2">
    <source>
        <dbReference type="ARBA" id="ARBA00022840"/>
    </source>
</evidence>
<dbReference type="SMART" id="SM00242">
    <property type="entry name" value="MYSc"/>
    <property type="match status" value="1"/>
</dbReference>
<dbReference type="InterPro" id="IPR036770">
    <property type="entry name" value="Ankyrin_rpt-contain_sf"/>
</dbReference>
<sequence length="1642" mass="183443">MAELVSKTWCPDENECWELLNVKSHDVETGEVEVFGDEDARVKRFKATEVHTFDASHVQDLENISDMNNVHEGPLLDLLRRRYREDKIYTFTGDILISINPYKNIGALYELPDSAPEIDSTATPHLFTVASRALAALQEAPLEEQTIIINGESGAGKTEASKYIIRLLGHLSASEGASFAKIQDQIIETNLLLEEFGNAKTVRNDNSSRFGKYIRLEYQGTSSDDPTPARLGGAHISYFLLETSRLVSRSDRERNYHVFYAMCNGASPEEREVLGLGEASSYKYLFSPKLAKHGYEIAGRDENAVWKELKRTLKTIGLSEPDMFDVFRALTTILALGNIEVGELHREVSEDEEVHNVCVAQIDENQDALTTVCEHLGLDMDVLRKSLSSRVVVSNSARSSMQRVELSKAQTQDSINALAKAIYMRLFDWLLLCINQQLAGSAECLSAGSVAGEGCIGILDIYGFEILERNSFEQLCINYANECLQRQFNSEVFGSEQQRYQVEGVQWKIEEFGVDNQPCIDLIGKAQLGIFSILDEQTLMLYHATGISSGNQQAVQDVEDQLLRKLHTAHANKHPNYVKPRIAGTMFKIRHFAGLVEYDVTNFPRKNTDAMHSDMIMLMNNSSNEFVRMLFRRDVEILCRDQTEKEAGAARRNFTTNDMRSENAELAGKLGRRRAPGDPLAKDEDCKDAEQAPGSGSADRGESDLQQQSDWSHHRHTASAAENLFSPEGIQAIIAAASEKEAKRTGKPALNRMQSTRAFAARKTVSSRFRQQLKCLMSILNAAKPHYIRCIKPNNGKQANTFASPLVLEQLRYIGVLETVRIRKTGYPVRFKYGDFTRMYETLLKECGLDELSEEDRGTGAGGKISSPLRNVIRKTLETFLPADKWQLGNTSVFLKDHQNDELNDCIRRIELARAASAATKLQGFRRMLKCVRAKRKRLGNLARMQAVVRARQERARFLEDRHKVVNLQKWARKIAAAKREACAGRMAAVVRMFLAKRLAKRERIRQRTERAQKEASIKMQACVRGYLTRTTCCNFKVWKRAANRLQLAMRTTWRNRTLQLRADQIHESAMQGQLDDLKATCQAAVEQGWGLEGLQWHRQNLQTLLHAAVKSGNLQVVQFVLDPESSGFKVQGSSIFDATDKDGNSALHTAVALPENANVISHYLVDHASQQQLSIAGVEEGSVGETDVDTAEEPPSNPQELRDFLQKKKVHSIFLKRHVVLETSKGTLSYFKTKRDAKPRCEMNLGKEVGTSLKVSDRYKNCFEISSPELLSAKCKTGTIYFRCKNHQELQRWISALREIEGVGFTSALSSLDSIDRTSWAQMQSLLQRKNAKRQTALHVAAKNDLDLTLWLLALLSYQGPLAMTSNLQLLDADDCTPAQCATQSHRLDIAKGLEHLSKQMVCAGANGVSGDAPVTGSRMSITQQTLNNSGTSGGTFLSLFFGDMFIPEAQAIEQPVLFVSVVNESPSVNALSASQSNMDDVENGSRPIRSGFRSDDIVEPAVRLTPMMRKDKEGNAILRFGMMWHMQTPLEQLSSTATILIQLKYGKSQRTVKSSLRLPFNTRTIGVGALTPGAHKMAPAPSTRNPNAILRAINNVANVTQLNRLIPGEKPSSKAAAESREEVRVKVHYSLRSAPCTNCF</sequence>
<protein>
    <submittedName>
        <fullName evidence="10">Unconventional myosin-IXb (Unconventional myosin-9b)</fullName>
    </submittedName>
</protein>
<dbReference type="CDD" id="cd00821">
    <property type="entry name" value="PH"/>
    <property type="match status" value="1"/>
</dbReference>
<name>A0ABP0IHY7_9DINO</name>
<dbReference type="Gene3D" id="1.20.58.530">
    <property type="match status" value="2"/>
</dbReference>
<dbReference type="Pfam" id="PF00169">
    <property type="entry name" value="PH"/>
    <property type="match status" value="1"/>
</dbReference>
<evidence type="ECO:0000256" key="4">
    <source>
        <dbReference type="ARBA" id="ARBA00023175"/>
    </source>
</evidence>
<dbReference type="InterPro" id="IPR035892">
    <property type="entry name" value="C2_domain_sf"/>
</dbReference>